<dbReference type="Proteomes" id="UP000250235">
    <property type="component" value="Unassembled WGS sequence"/>
</dbReference>
<dbReference type="InterPro" id="IPR003591">
    <property type="entry name" value="Leu-rich_rpt_typical-subtyp"/>
</dbReference>
<evidence type="ECO:0000256" key="1">
    <source>
        <dbReference type="ARBA" id="ARBA00022614"/>
    </source>
</evidence>
<feature type="region of interest" description="Disordered" evidence="3">
    <location>
        <begin position="279"/>
        <end position="346"/>
    </location>
</feature>
<feature type="compositionally biased region" description="Basic and acidic residues" evidence="3">
    <location>
        <begin position="279"/>
        <end position="295"/>
    </location>
</feature>
<dbReference type="SUPFAM" id="SSF52058">
    <property type="entry name" value="L domain-like"/>
    <property type="match status" value="1"/>
</dbReference>
<dbReference type="AlphaFoldDB" id="A0A2Z7BXH8"/>
<dbReference type="PROSITE" id="PS51450">
    <property type="entry name" value="LRR"/>
    <property type="match status" value="4"/>
</dbReference>
<reference evidence="4 5" key="1">
    <citation type="journal article" date="2015" name="Proc. Natl. Acad. Sci. U.S.A.">
        <title>The resurrection genome of Boea hygrometrica: A blueprint for survival of dehydration.</title>
        <authorList>
            <person name="Xiao L."/>
            <person name="Yang G."/>
            <person name="Zhang L."/>
            <person name="Yang X."/>
            <person name="Zhao S."/>
            <person name="Ji Z."/>
            <person name="Zhou Q."/>
            <person name="Hu M."/>
            <person name="Wang Y."/>
            <person name="Chen M."/>
            <person name="Xu Y."/>
            <person name="Jin H."/>
            <person name="Xiao X."/>
            <person name="Hu G."/>
            <person name="Bao F."/>
            <person name="Hu Y."/>
            <person name="Wan P."/>
            <person name="Li L."/>
            <person name="Deng X."/>
            <person name="Kuang T."/>
            <person name="Xiang C."/>
            <person name="Zhu J.K."/>
            <person name="Oliver M.J."/>
            <person name="He Y."/>
        </authorList>
    </citation>
    <scope>NUCLEOTIDE SEQUENCE [LARGE SCALE GENOMIC DNA]</scope>
    <source>
        <strain evidence="5">cv. XS01</strain>
    </source>
</reference>
<dbReference type="SMART" id="SM00369">
    <property type="entry name" value="LRR_TYP"/>
    <property type="match status" value="4"/>
</dbReference>
<dbReference type="SMART" id="SM00365">
    <property type="entry name" value="LRR_SD22"/>
    <property type="match status" value="5"/>
</dbReference>
<dbReference type="InterPro" id="IPR025875">
    <property type="entry name" value="Leu-rich_rpt_4"/>
</dbReference>
<dbReference type="InterPro" id="IPR001611">
    <property type="entry name" value="Leu-rich_rpt"/>
</dbReference>
<evidence type="ECO:0000256" key="3">
    <source>
        <dbReference type="SAM" id="MobiDB-lite"/>
    </source>
</evidence>
<feature type="compositionally biased region" description="Basic and acidic residues" evidence="3">
    <location>
        <begin position="375"/>
        <end position="389"/>
    </location>
</feature>
<dbReference type="PANTHER" id="PTHR46652:SF7">
    <property type="entry name" value="LEUCINE-RICH REPEAT AND IQ DOMAIN-CONTAINING PROTEIN 1"/>
    <property type="match status" value="1"/>
</dbReference>
<organism evidence="4 5">
    <name type="scientific">Dorcoceras hygrometricum</name>
    <dbReference type="NCBI Taxonomy" id="472368"/>
    <lineage>
        <taxon>Eukaryota</taxon>
        <taxon>Viridiplantae</taxon>
        <taxon>Streptophyta</taxon>
        <taxon>Embryophyta</taxon>
        <taxon>Tracheophyta</taxon>
        <taxon>Spermatophyta</taxon>
        <taxon>Magnoliopsida</taxon>
        <taxon>eudicotyledons</taxon>
        <taxon>Gunneridae</taxon>
        <taxon>Pentapetalae</taxon>
        <taxon>asterids</taxon>
        <taxon>lamiids</taxon>
        <taxon>Lamiales</taxon>
        <taxon>Gesneriaceae</taxon>
        <taxon>Didymocarpoideae</taxon>
        <taxon>Trichosporeae</taxon>
        <taxon>Loxocarpinae</taxon>
        <taxon>Dorcoceras</taxon>
    </lineage>
</organism>
<evidence type="ECO:0000313" key="5">
    <source>
        <dbReference type="Proteomes" id="UP000250235"/>
    </source>
</evidence>
<gene>
    <name evidence="4" type="ORF">F511_19118</name>
</gene>
<dbReference type="OrthoDB" id="1517790at2759"/>
<keyword evidence="5" id="KW-1185">Reference proteome</keyword>
<dbReference type="Pfam" id="PF12799">
    <property type="entry name" value="LRR_4"/>
    <property type="match status" value="1"/>
</dbReference>
<feature type="region of interest" description="Disordered" evidence="3">
    <location>
        <begin position="368"/>
        <end position="401"/>
    </location>
</feature>
<proteinExistence type="predicted"/>
<name>A0A2Z7BXH8_9LAMI</name>
<dbReference type="GO" id="GO:0006952">
    <property type="term" value="P:defense response"/>
    <property type="evidence" value="ECO:0007669"/>
    <property type="project" value="UniProtKB-ARBA"/>
</dbReference>
<dbReference type="Gene3D" id="3.80.10.10">
    <property type="entry name" value="Ribonuclease Inhibitor"/>
    <property type="match status" value="2"/>
</dbReference>
<dbReference type="InterPro" id="IPR032675">
    <property type="entry name" value="LRR_dom_sf"/>
</dbReference>
<feature type="compositionally biased region" description="Basic and acidic residues" evidence="3">
    <location>
        <begin position="333"/>
        <end position="346"/>
    </location>
</feature>
<dbReference type="PANTHER" id="PTHR46652">
    <property type="entry name" value="LEUCINE-RICH REPEAT AND IQ DOMAIN-CONTAINING PROTEIN 1-RELATED"/>
    <property type="match status" value="1"/>
</dbReference>
<evidence type="ECO:0000256" key="2">
    <source>
        <dbReference type="ARBA" id="ARBA00022737"/>
    </source>
</evidence>
<dbReference type="InterPro" id="IPR050836">
    <property type="entry name" value="SDS22/Internalin_LRR"/>
</dbReference>
<evidence type="ECO:0000313" key="4">
    <source>
        <dbReference type="EMBL" id="KZV36947.1"/>
    </source>
</evidence>
<accession>A0A2Z7BXH8</accession>
<sequence length="483" mass="53889">MKSRVQAQNVEVQNSSSADQVQRTRAVIGCEAVYKSSDQVHVSCLSGFKNLERLDLGFNSLTSLEGLKLCLNLKWLSVVQNKLHSLKGIEGLTKLTVLNAGKNKLKSMDEVMSLGSLRALILNDNEISSVCKLDLMKELNTLVLSRNPIRLLGESLIELKSITKLSVSKCQLQTIDSSLNSCIELKELRLAHNEITIIPSHISRLTKLQNLDLGNNLITKWSNVKELAPMIGLKNLNLQGNPIAGKGNLVRKVKNLLPNLHIFNAKPIEKILGKEVDDSTDKTHKITPIQDEKKTSHALRNKNSSKAPAVDETLNTHLEDAENPASKNKKRKQLDENDDNLRKTTKMDKLNVMDDPETPLVDLFASDAPEIPTKTGDHKSDRVKVDSAMKHRKARKSTKRDNLKALDNSRYPITDHFPPATPEIPAEDGFKRLSRDQIFRDYDRESDVISMTIYKRNKKHVNKVDPAALSELDVGSGGASSWV</sequence>
<dbReference type="GO" id="GO:0051707">
    <property type="term" value="P:response to other organism"/>
    <property type="evidence" value="ECO:0007669"/>
    <property type="project" value="UniProtKB-ARBA"/>
</dbReference>
<dbReference type="EMBL" id="KV003181">
    <property type="protein sequence ID" value="KZV36947.1"/>
    <property type="molecule type" value="Genomic_DNA"/>
</dbReference>
<keyword evidence="1" id="KW-0433">Leucine-rich repeat</keyword>
<protein>
    <submittedName>
        <fullName evidence="4">Protein phosphatase 1 regulatory subunit 7</fullName>
    </submittedName>
</protein>
<keyword evidence="2" id="KW-0677">Repeat</keyword>